<dbReference type="RefSeq" id="WP_165617031.1">
    <property type="nucleotide sequence ID" value="NZ_FNAV01000003.1"/>
</dbReference>
<dbReference type="SUPFAM" id="SSF55785">
    <property type="entry name" value="PYP-like sensor domain (PAS domain)"/>
    <property type="match status" value="2"/>
</dbReference>
<organism evidence="2 3">
    <name type="scientific">Salipiger thiooxidans</name>
    <dbReference type="NCBI Taxonomy" id="282683"/>
    <lineage>
        <taxon>Bacteria</taxon>
        <taxon>Pseudomonadati</taxon>
        <taxon>Pseudomonadota</taxon>
        <taxon>Alphaproteobacteria</taxon>
        <taxon>Rhodobacterales</taxon>
        <taxon>Roseobacteraceae</taxon>
        <taxon>Salipiger</taxon>
    </lineage>
</organism>
<feature type="domain" description="PAS" evidence="1">
    <location>
        <begin position="144"/>
        <end position="208"/>
    </location>
</feature>
<feature type="domain" description="PAS" evidence="1">
    <location>
        <begin position="251"/>
        <end position="318"/>
    </location>
</feature>
<dbReference type="AlphaFoldDB" id="A0A1G7CGU8"/>
<accession>A0A1G7CGU8</accession>
<evidence type="ECO:0000313" key="3">
    <source>
        <dbReference type="Proteomes" id="UP000198994"/>
    </source>
</evidence>
<dbReference type="SMART" id="SM00091">
    <property type="entry name" value="PAS"/>
    <property type="match status" value="3"/>
</dbReference>
<dbReference type="EMBL" id="FNAV01000003">
    <property type="protein sequence ID" value="SDE38614.1"/>
    <property type="molecule type" value="Genomic_DNA"/>
</dbReference>
<reference evidence="3" key="1">
    <citation type="submission" date="2016-10" db="EMBL/GenBank/DDBJ databases">
        <authorList>
            <person name="Varghese N."/>
            <person name="Submissions S."/>
        </authorList>
    </citation>
    <scope>NUCLEOTIDE SEQUENCE [LARGE SCALE GENOMIC DNA]</scope>
    <source>
        <strain evidence="3">DSM 10146</strain>
    </source>
</reference>
<evidence type="ECO:0000313" key="2">
    <source>
        <dbReference type="EMBL" id="SDE38614.1"/>
    </source>
</evidence>
<dbReference type="Proteomes" id="UP000198994">
    <property type="component" value="Unassembled WGS sequence"/>
</dbReference>
<sequence>MDLAHALAAGLGAGGAALVGGYLLQRTRRTETGAVVAARSDWDLAEMLVTDGVLTEATPQARRLLDCRRDERLGWRDIRAALEPSFGPLPDAPPRSPVILQALDDPQTLLRLTPEDAELRMTITTPPTGSGDLLRYRTDQRELAQLRRVVTRAPMPIWQTDADRRVVWSNAGFADLCAQAGLPDHSVPPFAILPDIGEEYHVTRSSIGSRAENSQAWFEVQSYRLPDGWLHYAQSIDAVIHAEIAQRNFLQTLTRIFAHLPIALAVFDRDRRLVLFNPALVDLTGLAADFLSARPNLLSFFDMLREKRMMPEPKDYGGWRDTLRDVIAAASTDQYIETWNLASGLTYRVTGRPHPDGGVAFLFEDITAEISLTRRFRQEIEVTQAVLDSLDDAVAVFSQLGVLSFCNAAYRDMWGGDPDGSLADTDIADASRLWQAGCDPSPIWPDLRDFVLTLRDRAGWDAELTRQDGQTLTLRAEPLVGGSTMVRFSGPVGRPGASLAESRQARA</sequence>
<proteinExistence type="predicted"/>
<evidence type="ECO:0000259" key="1">
    <source>
        <dbReference type="SMART" id="SM00091"/>
    </source>
</evidence>
<keyword evidence="3" id="KW-1185">Reference proteome</keyword>
<protein>
    <submittedName>
        <fullName evidence="2">PAS domain-containing protein</fullName>
    </submittedName>
</protein>
<dbReference type="Pfam" id="PF13188">
    <property type="entry name" value="PAS_8"/>
    <property type="match status" value="1"/>
</dbReference>
<dbReference type="Pfam" id="PF12860">
    <property type="entry name" value="PAS_7"/>
    <property type="match status" value="1"/>
</dbReference>
<dbReference type="InterPro" id="IPR000014">
    <property type="entry name" value="PAS"/>
</dbReference>
<dbReference type="STRING" id="282683.SAMN04488105_103142"/>
<gene>
    <name evidence="2" type="ORF">SAMN04488105_103142</name>
</gene>
<feature type="domain" description="PAS" evidence="1">
    <location>
        <begin position="381"/>
        <end position="448"/>
    </location>
</feature>
<dbReference type="InterPro" id="IPR035965">
    <property type="entry name" value="PAS-like_dom_sf"/>
</dbReference>
<name>A0A1G7CGU8_9RHOB</name>
<dbReference type="Gene3D" id="3.30.450.20">
    <property type="entry name" value="PAS domain"/>
    <property type="match status" value="1"/>
</dbReference>